<name>A0A918YX83_9GAMM</name>
<reference evidence="2" key="2">
    <citation type="submission" date="2020-09" db="EMBL/GenBank/DDBJ databases">
        <authorList>
            <person name="Sun Q."/>
            <person name="Kim S."/>
        </authorList>
    </citation>
    <scope>NUCLEOTIDE SEQUENCE</scope>
    <source>
        <strain evidence="2">KCTC 32020</strain>
    </source>
</reference>
<organism evidence="2 3">
    <name type="scientific">Vulcaniibacterium thermophilum</name>
    <dbReference type="NCBI Taxonomy" id="1169913"/>
    <lineage>
        <taxon>Bacteria</taxon>
        <taxon>Pseudomonadati</taxon>
        <taxon>Pseudomonadota</taxon>
        <taxon>Gammaproteobacteria</taxon>
        <taxon>Lysobacterales</taxon>
        <taxon>Lysobacteraceae</taxon>
        <taxon>Vulcaniibacterium</taxon>
    </lineage>
</organism>
<evidence type="ECO:0000313" key="3">
    <source>
        <dbReference type="Proteomes" id="UP000636453"/>
    </source>
</evidence>
<keyword evidence="3" id="KW-1185">Reference proteome</keyword>
<dbReference type="OrthoDB" id="6028296at2"/>
<dbReference type="AlphaFoldDB" id="A0A918YX83"/>
<reference evidence="2" key="1">
    <citation type="journal article" date="2014" name="Int. J. Syst. Evol. Microbiol.">
        <title>Complete genome sequence of Corynebacterium casei LMG S-19264T (=DSM 44701T), isolated from a smear-ripened cheese.</title>
        <authorList>
            <consortium name="US DOE Joint Genome Institute (JGI-PGF)"/>
            <person name="Walter F."/>
            <person name="Albersmeier A."/>
            <person name="Kalinowski J."/>
            <person name="Ruckert C."/>
        </authorList>
    </citation>
    <scope>NUCLEOTIDE SEQUENCE</scope>
    <source>
        <strain evidence="2">KCTC 32020</strain>
    </source>
</reference>
<feature type="transmembrane region" description="Helical" evidence="1">
    <location>
        <begin position="107"/>
        <end position="128"/>
    </location>
</feature>
<comment type="caution">
    <text evidence="2">The sequence shown here is derived from an EMBL/GenBank/DDBJ whole genome shotgun (WGS) entry which is preliminary data.</text>
</comment>
<feature type="transmembrane region" description="Helical" evidence="1">
    <location>
        <begin position="148"/>
        <end position="170"/>
    </location>
</feature>
<dbReference type="EMBL" id="BNCF01000002">
    <property type="protein sequence ID" value="GHE27468.1"/>
    <property type="molecule type" value="Genomic_DNA"/>
</dbReference>
<keyword evidence="1" id="KW-0472">Membrane</keyword>
<feature type="transmembrane region" description="Helical" evidence="1">
    <location>
        <begin position="45"/>
        <end position="63"/>
    </location>
</feature>
<feature type="transmembrane region" description="Helical" evidence="1">
    <location>
        <begin position="6"/>
        <end position="25"/>
    </location>
</feature>
<evidence type="ECO:0000313" key="2">
    <source>
        <dbReference type="EMBL" id="GHE27468.1"/>
    </source>
</evidence>
<dbReference type="RefSeq" id="WP_146472072.1">
    <property type="nucleotide sequence ID" value="NZ_BNCF01000002.1"/>
</dbReference>
<evidence type="ECO:0008006" key="4">
    <source>
        <dbReference type="Google" id="ProtNLM"/>
    </source>
</evidence>
<protein>
    <recommendedName>
        <fullName evidence="4">Diguanylate cyclase</fullName>
    </recommendedName>
</protein>
<keyword evidence="1" id="KW-1133">Transmembrane helix</keyword>
<dbReference type="Proteomes" id="UP000636453">
    <property type="component" value="Unassembled WGS sequence"/>
</dbReference>
<accession>A0A918YX83</accession>
<proteinExistence type="predicted"/>
<sequence>MSTEALLLAALAWAVYPAWLLAGALDFVCHRAMRIERNAGTRESGWHLVQLALVGVPIVLGLFLEITALLLAIALAALVLHTLAAYADTRVAAARRAIPPFEQHVHAALDALPAVALGIVAVLHWPQAAALAGLADGDWTLRPRATPLPWTAVAAVLGPAFVLAIVPAWLEWRRCRRFALARQVAGDRRT</sequence>
<gene>
    <name evidence="2" type="ORF">GCM10007167_06120</name>
</gene>
<feature type="transmembrane region" description="Helical" evidence="1">
    <location>
        <begin position="69"/>
        <end position="87"/>
    </location>
</feature>
<evidence type="ECO:0000256" key="1">
    <source>
        <dbReference type="SAM" id="Phobius"/>
    </source>
</evidence>
<keyword evidence="1" id="KW-0812">Transmembrane</keyword>